<dbReference type="SUPFAM" id="SSF52172">
    <property type="entry name" value="CheY-like"/>
    <property type="match status" value="1"/>
</dbReference>
<dbReference type="RefSeq" id="WP_196609593.1">
    <property type="nucleotide sequence ID" value="NZ_VRYY01000312.1"/>
</dbReference>
<protein>
    <recommendedName>
        <fullName evidence="1">diguanylate cyclase</fullName>
        <ecNumber evidence="1">2.7.7.65</ecNumber>
    </recommendedName>
</protein>
<dbReference type="SMART" id="SM00267">
    <property type="entry name" value="GGDEF"/>
    <property type="match status" value="1"/>
</dbReference>
<evidence type="ECO:0000256" key="1">
    <source>
        <dbReference type="ARBA" id="ARBA00012528"/>
    </source>
</evidence>
<dbReference type="InterPro" id="IPR043128">
    <property type="entry name" value="Rev_trsase/Diguanyl_cyclase"/>
</dbReference>
<dbReference type="PROSITE" id="PS50887">
    <property type="entry name" value="GGDEF"/>
    <property type="match status" value="1"/>
</dbReference>
<comment type="caution">
    <text evidence="3">The sequence shown here is derived from an EMBL/GenBank/DDBJ whole genome shotgun (WGS) entry which is preliminary data.</text>
</comment>
<feature type="domain" description="GGDEF" evidence="2">
    <location>
        <begin position="194"/>
        <end position="351"/>
    </location>
</feature>
<dbReference type="InterPro" id="IPR000160">
    <property type="entry name" value="GGDEF_dom"/>
</dbReference>
<sequence>MSTRPLGFGDTAAAGVPRCWLVTADGCLTATVRALWAADGGPEGQRTASSRPMDWRVFDNGRAVLEQFFLDPPDLLLVSAALPDMSGVSLIQLVKGENVYRQVATLLALNAPDVAGVDWQGVDADDFMVLPAAPVSAEGAGCMPLPPPLSTELAARIELALTRAGRALDASPLTKLPGNTSIIKFIQGLIDRRMDFALAYADLDNFKAFNDKYGFSRGDEVLMLTARLIATTAREVRGQPAFVGHVGGDDFVFVTPVDEAEDACRRVVGAFDAIVPGFYDADDRERGAIVAHDRQGQVRTFPLMAVSIAVVCNRPGDGLSLAHYGEASYRASQVKKLAKDRTGSCYVFDRRQA</sequence>
<dbReference type="InterPro" id="IPR050469">
    <property type="entry name" value="Diguanylate_Cyclase"/>
</dbReference>
<keyword evidence="4" id="KW-1185">Reference proteome</keyword>
<gene>
    <name evidence="3" type="ORF">FVW20_10975</name>
</gene>
<dbReference type="Proteomes" id="UP001194469">
    <property type="component" value="Unassembled WGS sequence"/>
</dbReference>
<dbReference type="EMBL" id="VRYY01000312">
    <property type="protein sequence ID" value="MBG3877524.1"/>
    <property type="molecule type" value="Genomic_DNA"/>
</dbReference>
<dbReference type="NCBIfam" id="TIGR00254">
    <property type="entry name" value="GGDEF"/>
    <property type="match status" value="1"/>
</dbReference>
<dbReference type="EC" id="2.7.7.65" evidence="1"/>
<evidence type="ECO:0000313" key="3">
    <source>
        <dbReference type="EMBL" id="MBG3877524.1"/>
    </source>
</evidence>
<evidence type="ECO:0000313" key="4">
    <source>
        <dbReference type="Proteomes" id="UP001194469"/>
    </source>
</evidence>
<dbReference type="InterPro" id="IPR029787">
    <property type="entry name" value="Nucleotide_cyclase"/>
</dbReference>
<reference evidence="3 4" key="1">
    <citation type="submission" date="2019-08" db="EMBL/GenBank/DDBJ databases">
        <authorList>
            <person name="Luo N."/>
        </authorList>
    </citation>
    <scope>NUCLEOTIDE SEQUENCE [LARGE SCALE GENOMIC DNA]</scope>
    <source>
        <strain evidence="3 4">NCIMB 9442</strain>
    </source>
</reference>
<name>A0ABS0J508_9BACT</name>
<dbReference type="CDD" id="cd01949">
    <property type="entry name" value="GGDEF"/>
    <property type="match status" value="1"/>
</dbReference>
<dbReference type="Pfam" id="PF00990">
    <property type="entry name" value="GGDEF"/>
    <property type="match status" value="1"/>
</dbReference>
<dbReference type="InterPro" id="IPR011006">
    <property type="entry name" value="CheY-like_superfamily"/>
</dbReference>
<dbReference type="Gene3D" id="3.30.70.270">
    <property type="match status" value="1"/>
</dbReference>
<proteinExistence type="predicted"/>
<dbReference type="SUPFAM" id="SSF55073">
    <property type="entry name" value="Nucleotide cyclase"/>
    <property type="match status" value="1"/>
</dbReference>
<evidence type="ECO:0000259" key="2">
    <source>
        <dbReference type="PROSITE" id="PS50887"/>
    </source>
</evidence>
<organism evidence="3 4">
    <name type="scientific">Nitratidesulfovibrio oxamicus</name>
    <dbReference type="NCBI Taxonomy" id="32016"/>
    <lineage>
        <taxon>Bacteria</taxon>
        <taxon>Pseudomonadati</taxon>
        <taxon>Thermodesulfobacteriota</taxon>
        <taxon>Desulfovibrionia</taxon>
        <taxon>Desulfovibrionales</taxon>
        <taxon>Desulfovibrionaceae</taxon>
        <taxon>Nitratidesulfovibrio</taxon>
    </lineage>
</organism>
<dbReference type="PANTHER" id="PTHR45138">
    <property type="entry name" value="REGULATORY COMPONENTS OF SENSORY TRANSDUCTION SYSTEM"/>
    <property type="match status" value="1"/>
</dbReference>
<accession>A0ABS0J508</accession>
<dbReference type="PANTHER" id="PTHR45138:SF25">
    <property type="entry name" value="GGDEF DOMAIN PROTEIN"/>
    <property type="match status" value="1"/>
</dbReference>